<dbReference type="EMBL" id="CP090033">
    <property type="protein sequence ID" value="UPK93746.1"/>
    <property type="molecule type" value="Genomic_DNA"/>
</dbReference>
<organism evidence="1 2">
    <name type="scientific">Fusarium solani subsp. cucurbitae</name>
    <name type="common">Neocosmosporum cucurbitae</name>
    <dbReference type="NCBI Taxonomy" id="2747967"/>
    <lineage>
        <taxon>Eukaryota</taxon>
        <taxon>Fungi</taxon>
        <taxon>Dikarya</taxon>
        <taxon>Ascomycota</taxon>
        <taxon>Pezizomycotina</taxon>
        <taxon>Sordariomycetes</taxon>
        <taxon>Hypocreomycetidae</taxon>
        <taxon>Hypocreales</taxon>
        <taxon>Nectriaceae</taxon>
        <taxon>Fusarium</taxon>
        <taxon>Fusarium solani species complex</taxon>
    </lineage>
</organism>
<dbReference type="Proteomes" id="UP000830768">
    <property type="component" value="Chromosome 4"/>
</dbReference>
<evidence type="ECO:0000313" key="1">
    <source>
        <dbReference type="EMBL" id="UPK93746.1"/>
    </source>
</evidence>
<reference evidence="1" key="1">
    <citation type="submission" date="2021-11" db="EMBL/GenBank/DDBJ databases">
        <title>Fusarium solani-melongenae Genome sequencing and assembly.</title>
        <authorList>
            <person name="Xie S."/>
            <person name="Huang L."/>
            <person name="Zhang X."/>
        </authorList>
    </citation>
    <scope>NUCLEOTIDE SEQUENCE</scope>
    <source>
        <strain evidence="1">CRI 24-3</strain>
    </source>
</reference>
<protein>
    <submittedName>
        <fullName evidence="1">Uncharacterized protein</fullName>
    </submittedName>
</protein>
<evidence type="ECO:0000313" key="2">
    <source>
        <dbReference type="Proteomes" id="UP000830768"/>
    </source>
</evidence>
<keyword evidence="2" id="KW-1185">Reference proteome</keyword>
<sequence>MSTNPKVTAGNIYTILVAGMGSFVFGYANNAIAGSLVQQSFVNKFLSDGNADSVIGGILGVFLGGGLIGSVIQAPISNRFGRRIATGSAAVLTILAGALQAGSVHIAMFIVGRFICGVGAGIVITNCPVYMSEISPPHVRGLLVGNHAISIVYAYIFSSIMALAFNYVDTPYQWRLQFILLTFFGLLLLGSLMVLPESPRWLCEVGRYPEAWEIIQSLHKHKDGVDNETATTEMAQIKAEIEAEKSLPVGYVHIFRTPALRHRAICSILTWVMGQSTGILVIANLTPVLFGKLGYGTTLQLGLSIVWTVCALLGCYVNALLVDRVGRVKLLGKLGMLSDDDHGRRTIHANLSGVVGGGFLCSAMLVVEAVLQKYYLGSDNTAGTNAAVAFYFFFIFVYGCTVDCAAYIYISEIWPTHLRSYGNTLGIVTFFACAIAYTSPATLAMENIGWKYYFVMVSVCCASSIVMIFVCPETAKLSLEEINAQFGEPVATVVPVVGVEHEKDLNESGHELRIETVSK</sequence>
<proteinExistence type="predicted"/>
<accession>A0ACD3YXT0</accession>
<name>A0ACD3YXT0_FUSSC</name>
<gene>
    <name evidence="1" type="ORF">LCI18_004681</name>
</gene>